<dbReference type="Pfam" id="PF08530">
    <property type="entry name" value="PepX_C"/>
    <property type="match status" value="1"/>
</dbReference>
<feature type="domain" description="Xaa-Pro dipeptidyl-peptidase C-terminal" evidence="3">
    <location>
        <begin position="356"/>
        <end position="600"/>
    </location>
</feature>
<keyword evidence="2" id="KW-0732">Signal</keyword>
<gene>
    <name evidence="4" type="ORF">QTN47_21990</name>
</gene>
<organism evidence="4 5">
    <name type="scientific">Danxiaibacter flavus</name>
    <dbReference type="NCBI Taxonomy" id="3049108"/>
    <lineage>
        <taxon>Bacteria</taxon>
        <taxon>Pseudomonadati</taxon>
        <taxon>Bacteroidota</taxon>
        <taxon>Chitinophagia</taxon>
        <taxon>Chitinophagales</taxon>
        <taxon>Chitinophagaceae</taxon>
        <taxon>Danxiaibacter</taxon>
    </lineage>
</organism>
<name>A0ABV3ZJY9_9BACT</name>
<keyword evidence="1 4" id="KW-0378">Hydrolase</keyword>
<dbReference type="GO" id="GO:0016787">
    <property type="term" value="F:hydrolase activity"/>
    <property type="evidence" value="ECO:0007669"/>
    <property type="project" value="UniProtKB-KW"/>
</dbReference>
<reference evidence="4 5" key="1">
    <citation type="submission" date="2023-07" db="EMBL/GenBank/DDBJ databases">
        <authorList>
            <person name="Lian W.-H."/>
        </authorList>
    </citation>
    <scope>NUCLEOTIDE SEQUENCE [LARGE SCALE GENOMIC DNA]</scope>
    <source>
        <strain evidence="4 5">SYSU DXS3180</strain>
    </source>
</reference>
<dbReference type="InterPro" id="IPR008979">
    <property type="entry name" value="Galactose-bd-like_sf"/>
</dbReference>
<dbReference type="InterPro" id="IPR013736">
    <property type="entry name" value="Xaa-Pro_dipept_C"/>
</dbReference>
<dbReference type="SUPFAM" id="SSF53474">
    <property type="entry name" value="alpha/beta-Hydrolases"/>
    <property type="match status" value="1"/>
</dbReference>
<dbReference type="Proteomes" id="UP001560573">
    <property type="component" value="Unassembled WGS sequence"/>
</dbReference>
<comment type="caution">
    <text evidence="4">The sequence shown here is derived from an EMBL/GenBank/DDBJ whole genome shotgun (WGS) entry which is preliminary data.</text>
</comment>
<keyword evidence="5" id="KW-1185">Reference proteome</keyword>
<evidence type="ECO:0000256" key="2">
    <source>
        <dbReference type="SAM" id="SignalP"/>
    </source>
</evidence>
<dbReference type="SUPFAM" id="SSF49785">
    <property type="entry name" value="Galactose-binding domain-like"/>
    <property type="match status" value="1"/>
</dbReference>
<evidence type="ECO:0000313" key="4">
    <source>
        <dbReference type="EMBL" id="MEX6690197.1"/>
    </source>
</evidence>
<sequence length="609" mass="69444">MKHLVIVLVVSLFSLNVFSQPIDADYPASSYTKIERSIPMRDGIKLFTAIYIPKDTTASFPFLICRTPYSCAPYGEDKFRRTLGPSPQFSKEKYIYVYQDVRGRHMSEGDFKEMTPNIANKTSDKDVDESSDTYDTVDWLLKNIAHNNGNAGLYGISYPGFYATASLPNAHPAIKAVSPQAPVTDEFEGDDAYHRGAFFLMDNFGFLNFFDAPREGPRQVNPQVDENLSIKDVQDFYTEMGPIANANKKYFQGKSKIWDQYLQHDTKDSFWQARNIRPHLKNIKPATLVVGGWFDAEDMFGALKTYEAIELQNTPNNNYLLMGPWTHGAWAGKDWKSFAGYSFDQNANEKYQSLVLSFFNYYLKNEGKFDATDATVFITGSNEWKNFEQWPPKQSQVQKWFFKKKHGLSASADAADGFDSYVSDPANPVPYINERSSDRVNEYMAADQSFASKRSDVLWFESDVLNEDVTIAGAIHASMFVSMTGTDADFVVKLIDVLPDENKTQQLVRAEILRGKFRNSYEKPEAFEPNKITQTDLTLNDAAHTFKKGHKIMVQIQSSWFPLVDRNPQKFMRIPEAKASDFQKSTIKFYYGSKYKSSISLPVLKYPYL</sequence>
<dbReference type="InterPro" id="IPR029058">
    <property type="entry name" value="AB_hydrolase_fold"/>
</dbReference>
<evidence type="ECO:0000313" key="5">
    <source>
        <dbReference type="Proteomes" id="UP001560573"/>
    </source>
</evidence>
<dbReference type="InterPro" id="IPR000383">
    <property type="entry name" value="Xaa-Pro-like_dom"/>
</dbReference>
<dbReference type="NCBIfam" id="TIGR00976">
    <property type="entry name" value="CocE_NonD"/>
    <property type="match status" value="1"/>
</dbReference>
<dbReference type="EMBL" id="JAULBC010000008">
    <property type="protein sequence ID" value="MEX6690197.1"/>
    <property type="molecule type" value="Genomic_DNA"/>
</dbReference>
<protein>
    <submittedName>
        <fullName evidence="4">CocE/NonD family hydrolase</fullName>
    </submittedName>
</protein>
<dbReference type="SMART" id="SM00939">
    <property type="entry name" value="PepX_C"/>
    <property type="match status" value="1"/>
</dbReference>
<dbReference type="Gene3D" id="2.60.120.260">
    <property type="entry name" value="Galactose-binding domain-like"/>
    <property type="match status" value="1"/>
</dbReference>
<feature type="signal peptide" evidence="2">
    <location>
        <begin position="1"/>
        <end position="19"/>
    </location>
</feature>
<dbReference type="Gene3D" id="1.10.3020.10">
    <property type="entry name" value="alpha-amino acid ester hydrolase ( Helical cap domain)"/>
    <property type="match status" value="1"/>
</dbReference>
<dbReference type="RefSeq" id="WP_369331610.1">
    <property type="nucleotide sequence ID" value="NZ_JAULBC010000008.1"/>
</dbReference>
<accession>A0ABV3ZJY9</accession>
<dbReference type="Pfam" id="PF02129">
    <property type="entry name" value="Peptidase_S15"/>
    <property type="match status" value="1"/>
</dbReference>
<feature type="chain" id="PRO_5047301618" evidence="2">
    <location>
        <begin position="20"/>
        <end position="609"/>
    </location>
</feature>
<dbReference type="Gene3D" id="3.40.50.1820">
    <property type="entry name" value="alpha/beta hydrolase"/>
    <property type="match status" value="1"/>
</dbReference>
<evidence type="ECO:0000259" key="3">
    <source>
        <dbReference type="SMART" id="SM00939"/>
    </source>
</evidence>
<evidence type="ECO:0000256" key="1">
    <source>
        <dbReference type="ARBA" id="ARBA00022801"/>
    </source>
</evidence>
<dbReference type="InterPro" id="IPR005674">
    <property type="entry name" value="CocE/Ser_esterase"/>
</dbReference>
<proteinExistence type="predicted"/>